<dbReference type="EMBL" id="AP011747">
    <property type="protein sequence ID" value="BAL56419.1"/>
    <property type="molecule type" value="Genomic_DNA"/>
</dbReference>
<dbReference type="InterPro" id="IPR052722">
    <property type="entry name" value="PgpH_phosphodiesterase"/>
</dbReference>
<feature type="transmembrane region" description="Helical" evidence="1">
    <location>
        <begin position="155"/>
        <end position="177"/>
    </location>
</feature>
<evidence type="ECO:0000313" key="3">
    <source>
        <dbReference type="EMBL" id="BAL56419.1"/>
    </source>
</evidence>
<keyword evidence="1" id="KW-0472">Membrane</keyword>
<name>H5SJT3_9BACT</name>
<proteinExistence type="predicted"/>
<dbReference type="Gene3D" id="1.10.3210.10">
    <property type="entry name" value="Hypothetical protein af1432"/>
    <property type="match status" value="1"/>
</dbReference>
<dbReference type="InterPro" id="IPR003607">
    <property type="entry name" value="HD/PDEase_dom"/>
</dbReference>
<dbReference type="InterPro" id="IPR006674">
    <property type="entry name" value="HD_domain"/>
</dbReference>
<protein>
    <submittedName>
        <fullName evidence="3">Hypothetical conserved protein</fullName>
    </submittedName>
</protein>
<gene>
    <name evidence="3" type="ORF">HGMM_F37H05C12</name>
</gene>
<dbReference type="InterPro" id="IPR006675">
    <property type="entry name" value="HDIG_dom"/>
</dbReference>
<dbReference type="PANTHER" id="PTHR36442:SF1">
    <property type="entry name" value="CYCLIC-DI-AMP PHOSPHODIESTERASE PGPH"/>
    <property type="match status" value="1"/>
</dbReference>
<feature type="transmembrane region" description="Helical" evidence="1">
    <location>
        <begin position="68"/>
        <end position="86"/>
    </location>
</feature>
<dbReference type="SMART" id="SM00471">
    <property type="entry name" value="HDc"/>
    <property type="match status" value="1"/>
</dbReference>
<feature type="transmembrane region" description="Helical" evidence="1">
    <location>
        <begin position="98"/>
        <end position="123"/>
    </location>
</feature>
<dbReference type="SUPFAM" id="SSF109604">
    <property type="entry name" value="HD-domain/PDEase-like"/>
    <property type="match status" value="1"/>
</dbReference>
<organism evidence="3">
    <name type="scientific">uncultured Acetothermia bacterium</name>
    <dbReference type="NCBI Taxonomy" id="236499"/>
    <lineage>
        <taxon>Bacteria</taxon>
        <taxon>Candidatus Bipolaricaulota</taxon>
        <taxon>environmental samples</taxon>
    </lineage>
</organism>
<keyword evidence="1" id="KW-1133">Transmembrane helix</keyword>
<feature type="transmembrane region" description="Helical" evidence="1">
    <location>
        <begin position="39"/>
        <end position="59"/>
    </location>
</feature>
<dbReference type="Pfam" id="PF01966">
    <property type="entry name" value="HD"/>
    <property type="match status" value="1"/>
</dbReference>
<dbReference type="Pfam" id="PF07698">
    <property type="entry name" value="7TM-7TMR_HD"/>
    <property type="match status" value="1"/>
</dbReference>
<sequence>MPFRISPEVAALGLLWAALTALGAFRFTPAAGVQLVSWAQIAAQGVLLALALIALGIYARRAQVQPRLLGFTAGAILFPVLLAQIVHPWVPYLAPAPLAAALVALFVGLPMGIAANLVVALMIELLGPPLSGLVAFAGGFVAIFCVTRLSKLSDLAMGGLEIALVNALVYASGTAIWGGFRPEALLWATLSGPLTALLIMGLLPLAEQITQKTSPLGLMELLNPSHPLLELLREKAPGTYHHSFNVADLSEAAAEAIGADPLLAKVGGYYHDIGKIQRPEFFLENQQNGVNPHDSLAPSLSKTIITAHIREGIELGRRYGLKEDVLQFIPQHHGTSVIRYFYVKALREGQEECSIDDFRYDAELPKTKETAILMLADGVEAASRSIENGARLEELVEQVIRDKIEDGQLAEAPLTLAELEKIKKAFVATLHAMKHGRPISFPKIAK</sequence>
<dbReference type="CDD" id="cd00077">
    <property type="entry name" value="HDc"/>
    <property type="match status" value="1"/>
</dbReference>
<feature type="transmembrane region" description="Helical" evidence="1">
    <location>
        <begin position="184"/>
        <end position="206"/>
    </location>
</feature>
<evidence type="ECO:0000256" key="1">
    <source>
        <dbReference type="SAM" id="Phobius"/>
    </source>
</evidence>
<keyword evidence="1" id="KW-0812">Transmembrane</keyword>
<dbReference type="PANTHER" id="PTHR36442">
    <property type="entry name" value="CYCLIC-DI-AMP PHOSPHODIESTERASE PGPH"/>
    <property type="match status" value="1"/>
</dbReference>
<reference evidence="3" key="1">
    <citation type="journal article" date="2005" name="Environ. Microbiol.">
        <title>Genetic and functional properties of uncultivated thermophilic crenarchaeotes from a subsurface gold mine as revealed by analysis of genome fragments.</title>
        <authorList>
            <person name="Nunoura T."/>
            <person name="Hirayama H."/>
            <person name="Takami H."/>
            <person name="Oida H."/>
            <person name="Nishi S."/>
            <person name="Shimamura S."/>
            <person name="Suzuki Y."/>
            <person name="Inagaki F."/>
            <person name="Takai K."/>
            <person name="Nealson K.H."/>
            <person name="Horikoshi K."/>
        </authorList>
    </citation>
    <scope>NUCLEOTIDE SEQUENCE</scope>
</reference>
<dbReference type="AlphaFoldDB" id="H5SJT3"/>
<dbReference type="InterPro" id="IPR011621">
    <property type="entry name" value="Metal-dep_PHydrolase_7TM_intra"/>
</dbReference>
<reference evidence="3" key="2">
    <citation type="journal article" date="2012" name="PLoS ONE">
        <title>A Deeply Branching Thermophilic Bacterium with an Ancient Acetyl-CoA Pathway Dominates a Subsurface Ecosystem.</title>
        <authorList>
            <person name="Takami H."/>
            <person name="Noguchi H."/>
            <person name="Takaki Y."/>
            <person name="Uchiyama I."/>
            <person name="Toyoda A."/>
            <person name="Nishi S."/>
            <person name="Chee G.-J."/>
            <person name="Arai W."/>
            <person name="Nunoura T."/>
            <person name="Itoh T."/>
            <person name="Hattori M."/>
            <person name="Takai K."/>
        </authorList>
    </citation>
    <scope>NUCLEOTIDE SEQUENCE</scope>
</reference>
<feature type="transmembrane region" description="Helical" evidence="1">
    <location>
        <begin position="130"/>
        <end position="149"/>
    </location>
</feature>
<accession>H5SJT3</accession>
<feature type="domain" description="HD/PDEase" evidence="2">
    <location>
        <begin position="235"/>
        <end position="391"/>
    </location>
</feature>
<dbReference type="NCBIfam" id="TIGR00277">
    <property type="entry name" value="HDIG"/>
    <property type="match status" value="1"/>
</dbReference>
<evidence type="ECO:0000259" key="2">
    <source>
        <dbReference type="SMART" id="SM00471"/>
    </source>
</evidence>